<protein>
    <submittedName>
        <fullName evidence="1">Uncharacterized protein</fullName>
    </submittedName>
</protein>
<comment type="caution">
    <text evidence="1">The sequence shown here is derived from an EMBL/GenBank/DDBJ whole genome shotgun (WGS) entry which is preliminary data.</text>
</comment>
<dbReference type="Proteomes" id="UP000593570">
    <property type="component" value="Unassembled WGS sequence"/>
</dbReference>
<organism evidence="1 2">
    <name type="scientific">Fusarium oxysporum f. sp. conglutinans</name>
    <dbReference type="NCBI Taxonomy" id="100902"/>
    <lineage>
        <taxon>Eukaryota</taxon>
        <taxon>Fungi</taxon>
        <taxon>Dikarya</taxon>
        <taxon>Ascomycota</taxon>
        <taxon>Pezizomycotina</taxon>
        <taxon>Sordariomycetes</taxon>
        <taxon>Hypocreomycetidae</taxon>
        <taxon>Hypocreales</taxon>
        <taxon>Nectriaceae</taxon>
        <taxon>Fusarium</taxon>
        <taxon>Fusarium oxysporum species complex</taxon>
    </lineage>
</organism>
<name>A0A8H6H3A9_FUSOX</name>
<dbReference type="EMBL" id="JACDXP010000002">
    <property type="protein sequence ID" value="KAF6528371.1"/>
    <property type="molecule type" value="Genomic_DNA"/>
</dbReference>
<dbReference type="AlphaFoldDB" id="A0A8H6H3A9"/>
<proteinExistence type="predicted"/>
<accession>A0A8H6H3A9</accession>
<sequence length="141" mass="15622">MQTLPSYKPRKPIQLKHTIPARLLHFTSPRDPSSCTIDGKYPAGATVNLAAGDDNDEEMIHLAVDDGRANNIPDLSSCCYRIALGGPPALSNVETTHVRESIICCRPDGVRFAKLSENNNRLRICRRIQACQSQGNHRDTR</sequence>
<reference evidence="1 2" key="1">
    <citation type="journal article" date="2020" name="bioRxiv">
        <title>A chromosome-scale genome assembly for the Fusarium oxysporum strain Fo5176 to establish a model Arabidopsis-fungal pathosystem.</title>
        <authorList>
            <person name="Fokkens L."/>
            <person name="Guo L."/>
            <person name="Dora S."/>
            <person name="Wang B."/>
            <person name="Ye K."/>
            <person name="Sanchez-Rodriguez C."/>
            <person name="Croll D."/>
        </authorList>
    </citation>
    <scope>NUCLEOTIDE SEQUENCE [LARGE SCALE GENOMIC DNA]</scope>
    <source>
        <strain evidence="1 2">Fo5176</strain>
    </source>
</reference>
<gene>
    <name evidence="1" type="ORF">HZS61_008673</name>
</gene>
<evidence type="ECO:0000313" key="1">
    <source>
        <dbReference type="EMBL" id="KAF6528371.1"/>
    </source>
</evidence>
<evidence type="ECO:0000313" key="2">
    <source>
        <dbReference type="Proteomes" id="UP000593570"/>
    </source>
</evidence>